<dbReference type="RefSeq" id="WP_389361680.1">
    <property type="nucleotide sequence ID" value="NZ_JBIACK010000006.1"/>
</dbReference>
<organism evidence="3 4">
    <name type="scientific">Cytobacillus spartinae</name>
    <dbReference type="NCBI Taxonomy" id="3299023"/>
    <lineage>
        <taxon>Bacteria</taxon>
        <taxon>Bacillati</taxon>
        <taxon>Bacillota</taxon>
        <taxon>Bacilli</taxon>
        <taxon>Bacillales</taxon>
        <taxon>Bacillaceae</taxon>
        <taxon>Cytobacillus</taxon>
    </lineage>
</organism>
<evidence type="ECO:0000259" key="2">
    <source>
        <dbReference type="Pfam" id="PF09992"/>
    </source>
</evidence>
<keyword evidence="3" id="KW-0326">Glycosidase</keyword>
<sequence length="821" mass="88686">MKKIIVSLVMVLSILVSPFSGVTEPTKANAATTPYVSWEGMQLVKGQIGKVDILKPINLWKRENNKLVFVRVLKPGEAYRVYQYSSSFGGQYGVGGPYFVTNIKGFVQYKTPSKHKLKLVNPELYGTKLSIGTVKSETASVIAPGVTQSEFAVEGSSGNQAIYKLDVDQKVSQITFETSLAKDQMIGFETVSSQASRQQYDGHYIIGGVNGDYFDQNGAPTDLTVHNGELVTTNTTPASDRTIFGVSPSGKALIGNPDIILSMSVNGSDRYLINSVNKRRHAGHLVLYTPYFSSNTMTNELGTEVILTNASGKLNGNNKITAVVKEVIIGQGSHPLQQGEYVLSGHGAGSEYLKTLKAGDQVEIDINYSDAAWNNIEQAIGGRYHLVKNGHTQAFNIAGAHPRTAIGIKADGSVFVIVVDGRQSHSKGVTLADLAKIMKDFGAVEAITFDGGGSSTMIARQPGDWEASVINKPSDGKERSVANSLFIVGLWKAGPLHTLLLNPKEITLFAGATYESLGLKPTGLDQANNVIKLKDPITWSSNVGTFNNDDSYTAATKVGKGTITGAVGSIKSNVSVNIVNSIDSIHVKQETILVEKNESFSLEIDGLYKGQKVVSDPAIYQYSVSNQLGTVNKGVFKAGNTDGSGVITVSYGSVKKEIKVIVGNPGTIIIEDFEGSLSEWNASGAKYVTVQVMPEKNYIKEGKQSLKVSYDFIGTTGTSGVYAQKNSALEILGTPKKIGMWVYGDGKGHWLRAQLVDSKNKEVQLDFTKNLDWTGWKYVEATIPNGLTAPYKLTAPIRYMQVDDTKKNKGQIFIDQIQAVY</sequence>
<feature type="domain" description="Phosphodiester glycosidase" evidence="2">
    <location>
        <begin position="336"/>
        <end position="487"/>
    </location>
</feature>
<feature type="chain" id="PRO_5045576982" evidence="1">
    <location>
        <begin position="23"/>
        <end position="821"/>
    </location>
</feature>
<keyword evidence="4" id="KW-1185">Reference proteome</keyword>
<dbReference type="PANTHER" id="PTHR40446">
    <property type="entry name" value="N-ACETYLGLUCOSAMINE-1-PHOSPHODIESTER ALPHA-N-ACETYLGLUCOSAMINIDASE"/>
    <property type="match status" value="1"/>
</dbReference>
<evidence type="ECO:0000256" key="1">
    <source>
        <dbReference type="SAM" id="SignalP"/>
    </source>
</evidence>
<evidence type="ECO:0000313" key="3">
    <source>
        <dbReference type="EMBL" id="MFE8701711.1"/>
    </source>
</evidence>
<name>A0ABW6KC04_9BACI</name>
<dbReference type="PANTHER" id="PTHR40446:SF2">
    <property type="entry name" value="N-ACETYLGLUCOSAMINE-1-PHOSPHODIESTER ALPHA-N-ACETYLGLUCOSAMINIDASE"/>
    <property type="match status" value="1"/>
</dbReference>
<dbReference type="InterPro" id="IPR018711">
    <property type="entry name" value="NAGPA"/>
</dbReference>
<dbReference type="GO" id="GO:0016798">
    <property type="term" value="F:hydrolase activity, acting on glycosyl bonds"/>
    <property type="evidence" value="ECO:0007669"/>
    <property type="project" value="UniProtKB-KW"/>
</dbReference>
<dbReference type="Proteomes" id="UP001601059">
    <property type="component" value="Unassembled WGS sequence"/>
</dbReference>
<reference evidence="3 4" key="1">
    <citation type="submission" date="2024-08" db="EMBL/GenBank/DDBJ databases">
        <title>Two novel Cytobacillus novel species.</title>
        <authorList>
            <person name="Liu G."/>
        </authorList>
    </citation>
    <scope>NUCLEOTIDE SEQUENCE [LARGE SCALE GENOMIC DNA]</scope>
    <source>
        <strain evidence="3 4">FJAT-54145</strain>
    </source>
</reference>
<keyword evidence="3" id="KW-0378">Hydrolase</keyword>
<proteinExistence type="predicted"/>
<dbReference type="Gene3D" id="2.60.120.430">
    <property type="entry name" value="Galactose-binding lectin"/>
    <property type="match status" value="1"/>
</dbReference>
<comment type="caution">
    <text evidence="3">The sequence shown here is derived from an EMBL/GenBank/DDBJ whole genome shotgun (WGS) entry which is preliminary data.</text>
</comment>
<evidence type="ECO:0000313" key="4">
    <source>
        <dbReference type="Proteomes" id="UP001601059"/>
    </source>
</evidence>
<dbReference type="Pfam" id="PF09992">
    <property type="entry name" value="NAGPA"/>
    <property type="match status" value="1"/>
</dbReference>
<protein>
    <submittedName>
        <fullName evidence="3">Phosphodiester glycosidase family protein</fullName>
    </submittedName>
</protein>
<gene>
    <name evidence="3" type="ORF">ACFYKX_13990</name>
</gene>
<dbReference type="EMBL" id="JBIACK010000006">
    <property type="protein sequence ID" value="MFE8701711.1"/>
    <property type="molecule type" value="Genomic_DNA"/>
</dbReference>
<feature type="signal peptide" evidence="1">
    <location>
        <begin position="1"/>
        <end position="22"/>
    </location>
</feature>
<keyword evidence="1" id="KW-0732">Signal</keyword>
<accession>A0ABW6KC04</accession>